<keyword evidence="5" id="KW-0460">Magnesium</keyword>
<dbReference type="EMBL" id="QGHA01000004">
    <property type="protein sequence ID" value="PWK77553.1"/>
    <property type="molecule type" value="Genomic_DNA"/>
</dbReference>
<proteinExistence type="predicted"/>
<dbReference type="Proteomes" id="UP000245678">
    <property type="component" value="Unassembled WGS sequence"/>
</dbReference>
<dbReference type="SUPFAM" id="SSF88723">
    <property type="entry name" value="PIN domain-like"/>
    <property type="match status" value="1"/>
</dbReference>
<sequence length="134" mass="15259">MDIVLVDTSVWINFFKGIETQASKFLRSNLAYIVVATCPIIMQEMLQGIALDSEVKKIKSYFDSMTKLAEDPYEMAIEAANLYQNLRTKGITIRKPNDCLIATYAIKNNVLLLHDDQDFQFIIQNSGLKTVNFN</sequence>
<dbReference type="Gene3D" id="3.40.50.1010">
    <property type="entry name" value="5'-nuclease"/>
    <property type="match status" value="1"/>
</dbReference>
<dbReference type="InterPro" id="IPR002716">
    <property type="entry name" value="PIN_dom"/>
</dbReference>
<keyword evidence="1" id="KW-1277">Toxin-antitoxin system</keyword>
<dbReference type="InterPro" id="IPR051749">
    <property type="entry name" value="PINc/VapC_TA_RNase"/>
</dbReference>
<keyword evidence="2" id="KW-0540">Nuclease</keyword>
<keyword evidence="8" id="KW-1185">Reference proteome</keyword>
<evidence type="ECO:0000313" key="8">
    <source>
        <dbReference type="Proteomes" id="UP000245678"/>
    </source>
</evidence>
<dbReference type="PANTHER" id="PTHR42740">
    <property type="entry name" value="RIBONUCLEASE VAPC3"/>
    <property type="match status" value="1"/>
</dbReference>
<reference evidence="7 8" key="1">
    <citation type="submission" date="2018-05" db="EMBL/GenBank/DDBJ databases">
        <title>Genomic Encyclopedia of Archaeal and Bacterial Type Strains, Phase II (KMG-II): from individual species to whole genera.</title>
        <authorList>
            <person name="Goeker M."/>
        </authorList>
    </citation>
    <scope>NUCLEOTIDE SEQUENCE [LARGE SCALE GENOMIC DNA]</scope>
    <source>
        <strain evidence="7 8">DSM 19975</strain>
    </source>
</reference>
<feature type="domain" description="PIN" evidence="6">
    <location>
        <begin position="4"/>
        <end position="120"/>
    </location>
</feature>
<comment type="caution">
    <text evidence="7">The sequence shown here is derived from an EMBL/GenBank/DDBJ whole genome shotgun (WGS) entry which is preliminary data.</text>
</comment>
<accession>A0A316HB97</accession>
<evidence type="ECO:0000256" key="2">
    <source>
        <dbReference type="ARBA" id="ARBA00022722"/>
    </source>
</evidence>
<dbReference type="AlphaFoldDB" id="A0A316HB97"/>
<evidence type="ECO:0000256" key="1">
    <source>
        <dbReference type="ARBA" id="ARBA00022649"/>
    </source>
</evidence>
<evidence type="ECO:0000256" key="5">
    <source>
        <dbReference type="ARBA" id="ARBA00022842"/>
    </source>
</evidence>
<dbReference type="GO" id="GO:0046872">
    <property type="term" value="F:metal ion binding"/>
    <property type="evidence" value="ECO:0007669"/>
    <property type="project" value="UniProtKB-KW"/>
</dbReference>
<name>A0A316HB97_9SPHI</name>
<evidence type="ECO:0000259" key="6">
    <source>
        <dbReference type="Pfam" id="PF01850"/>
    </source>
</evidence>
<evidence type="ECO:0000313" key="7">
    <source>
        <dbReference type="EMBL" id="PWK77553.1"/>
    </source>
</evidence>
<dbReference type="InterPro" id="IPR029060">
    <property type="entry name" value="PIN-like_dom_sf"/>
</dbReference>
<evidence type="ECO:0000256" key="3">
    <source>
        <dbReference type="ARBA" id="ARBA00022723"/>
    </source>
</evidence>
<keyword evidence="3" id="KW-0479">Metal-binding</keyword>
<gene>
    <name evidence="7" type="ORF">LX99_02430</name>
</gene>
<dbReference type="PANTHER" id="PTHR42740:SF1">
    <property type="entry name" value="RIBONUCLEASE VAPC3"/>
    <property type="match status" value="1"/>
</dbReference>
<evidence type="ECO:0000256" key="4">
    <source>
        <dbReference type="ARBA" id="ARBA00022801"/>
    </source>
</evidence>
<protein>
    <recommendedName>
        <fullName evidence="6">PIN domain-containing protein</fullName>
    </recommendedName>
</protein>
<dbReference type="GO" id="GO:0016787">
    <property type="term" value="F:hydrolase activity"/>
    <property type="evidence" value="ECO:0007669"/>
    <property type="project" value="UniProtKB-KW"/>
</dbReference>
<keyword evidence="4" id="KW-0378">Hydrolase</keyword>
<dbReference type="Pfam" id="PF01850">
    <property type="entry name" value="PIN"/>
    <property type="match status" value="1"/>
</dbReference>
<dbReference type="RefSeq" id="WP_211319013.1">
    <property type="nucleotide sequence ID" value="NZ_QGHA01000004.1"/>
</dbReference>
<dbReference type="GO" id="GO:0004540">
    <property type="term" value="F:RNA nuclease activity"/>
    <property type="evidence" value="ECO:0007669"/>
    <property type="project" value="TreeGrafter"/>
</dbReference>
<organism evidence="7 8">
    <name type="scientific">Mucilaginibacter oryzae</name>
    <dbReference type="NCBI Taxonomy" id="468058"/>
    <lineage>
        <taxon>Bacteria</taxon>
        <taxon>Pseudomonadati</taxon>
        <taxon>Bacteroidota</taxon>
        <taxon>Sphingobacteriia</taxon>
        <taxon>Sphingobacteriales</taxon>
        <taxon>Sphingobacteriaceae</taxon>
        <taxon>Mucilaginibacter</taxon>
    </lineage>
</organism>